<evidence type="ECO:0000313" key="8">
    <source>
        <dbReference type="EMBL" id="ATY31348.1"/>
    </source>
</evidence>
<evidence type="ECO:0000256" key="5">
    <source>
        <dbReference type="SAM" id="MobiDB-lite"/>
    </source>
</evidence>
<evidence type="ECO:0000256" key="6">
    <source>
        <dbReference type="SAM" id="SignalP"/>
    </source>
</evidence>
<feature type="compositionally biased region" description="Basic and acidic residues" evidence="5">
    <location>
        <begin position="71"/>
        <end position="80"/>
    </location>
</feature>
<evidence type="ECO:0000256" key="2">
    <source>
        <dbReference type="ARBA" id="ARBA00008681"/>
    </source>
</evidence>
<comment type="subcellular location">
    <subcellularLocation>
        <location evidence="1">Cell outer membrane</location>
        <topology evidence="1">Lipid-anchor</topology>
    </subcellularLocation>
</comment>
<dbReference type="RefSeq" id="WP_100281159.1">
    <property type="nucleotide sequence ID" value="NZ_CP024923.1"/>
</dbReference>
<evidence type="ECO:0000256" key="4">
    <source>
        <dbReference type="ARBA" id="ARBA00023288"/>
    </source>
</evidence>
<feature type="domain" description="Glycine zipper 2TM" evidence="7">
    <location>
        <begin position="127"/>
        <end position="166"/>
    </location>
</feature>
<dbReference type="AlphaFoldDB" id="A0A2K8MBU2"/>
<evidence type="ECO:0000256" key="1">
    <source>
        <dbReference type="ARBA" id="ARBA00004459"/>
    </source>
</evidence>
<evidence type="ECO:0000259" key="7">
    <source>
        <dbReference type="Pfam" id="PF05433"/>
    </source>
</evidence>
<sequence length="176" mass="19311">MKTITGLTALAAALVVASSPAAAQNSTRYASSAYQDEDARFDAAQRRFDSEYEAFQAAVERYRRARTSRPTYEDRGPDTRYDDDENYEPSRYYRSGNYQERVLSQDDRVYRGNDGRYYCKRSDGTTGLIVGAAAGGLFGNIIAGRRSSTVGTLLGAIAGGAAGSAIDRNQQQVRCR</sequence>
<feature type="signal peptide" evidence="6">
    <location>
        <begin position="1"/>
        <end position="23"/>
    </location>
</feature>
<name>A0A2K8MBU2_9SPHN</name>
<proteinExistence type="inferred from homology"/>
<accession>A0A2K8MBU2</accession>
<feature type="region of interest" description="Disordered" evidence="5">
    <location>
        <begin position="66"/>
        <end position="91"/>
    </location>
</feature>
<gene>
    <name evidence="8" type="ORF">CVN68_04590</name>
</gene>
<dbReference type="Proteomes" id="UP000229081">
    <property type="component" value="Chromosome"/>
</dbReference>
<dbReference type="InterPro" id="IPR008816">
    <property type="entry name" value="Gly_zipper_2TM_dom"/>
</dbReference>
<dbReference type="EMBL" id="CP024923">
    <property type="protein sequence ID" value="ATY31348.1"/>
    <property type="molecule type" value="Genomic_DNA"/>
</dbReference>
<evidence type="ECO:0000256" key="3">
    <source>
        <dbReference type="ARBA" id="ARBA00015281"/>
    </source>
</evidence>
<protein>
    <recommendedName>
        <fullName evidence="3">17 kDa surface antigen</fullName>
    </recommendedName>
</protein>
<feature type="chain" id="PRO_5014675078" description="17 kDa surface antigen" evidence="6">
    <location>
        <begin position="24"/>
        <end position="176"/>
    </location>
</feature>
<keyword evidence="4" id="KW-0449">Lipoprotein</keyword>
<reference evidence="8 9" key="1">
    <citation type="submission" date="2017-11" db="EMBL/GenBank/DDBJ databases">
        <title>Complete genome sequence of Sphingomonas sp. Strain Cra20, a psychrotolerant potential plant growth promoting rhizobacteria.</title>
        <authorList>
            <person name="Luo Y."/>
        </authorList>
    </citation>
    <scope>NUCLEOTIDE SEQUENCE [LARGE SCALE GENOMIC DNA]</scope>
    <source>
        <strain evidence="8 9">Cra20</strain>
    </source>
</reference>
<dbReference type="OrthoDB" id="7473723at2"/>
<organism evidence="8 9">
    <name type="scientific">Sphingomonas psychrotolerans</name>
    <dbReference type="NCBI Taxonomy" id="1327635"/>
    <lineage>
        <taxon>Bacteria</taxon>
        <taxon>Pseudomonadati</taxon>
        <taxon>Pseudomonadota</taxon>
        <taxon>Alphaproteobacteria</taxon>
        <taxon>Sphingomonadales</taxon>
        <taxon>Sphingomonadaceae</taxon>
        <taxon>Sphingomonas</taxon>
    </lineage>
</organism>
<dbReference type="KEGG" id="sphc:CVN68_04590"/>
<keyword evidence="9" id="KW-1185">Reference proteome</keyword>
<comment type="similarity">
    <text evidence="2">Belongs to the rickettsiale 17 kDa surface antigen family.</text>
</comment>
<evidence type="ECO:0000313" key="9">
    <source>
        <dbReference type="Proteomes" id="UP000229081"/>
    </source>
</evidence>
<dbReference type="Pfam" id="PF05433">
    <property type="entry name" value="Rick_17kDa_Anti"/>
    <property type="match status" value="1"/>
</dbReference>
<keyword evidence="6" id="KW-0732">Signal</keyword>
<dbReference type="GO" id="GO:0009279">
    <property type="term" value="C:cell outer membrane"/>
    <property type="evidence" value="ECO:0007669"/>
    <property type="project" value="UniProtKB-SubCell"/>
</dbReference>